<feature type="compositionally biased region" description="Basic and acidic residues" evidence="1">
    <location>
        <begin position="290"/>
        <end position="300"/>
    </location>
</feature>
<reference evidence="4" key="1">
    <citation type="submission" date="2017-02" db="EMBL/GenBank/DDBJ databases">
        <title>Comparative genomics and description of representatives of a novel lineage of planctomycetes thriving in anoxic sediments.</title>
        <authorList>
            <person name="Spring S."/>
            <person name="Bunk B."/>
            <person name="Sproer C."/>
        </authorList>
    </citation>
    <scope>NUCLEOTIDE SEQUENCE [LARGE SCALE GENOMIC DNA]</scope>
    <source>
        <strain evidence="4">ST-NAGAB-D1</strain>
    </source>
</reference>
<dbReference type="FunFam" id="3.40.50.300:FF:000285">
    <property type="entry name" value="Sporulation initiation inhibitor Soj"/>
    <property type="match status" value="1"/>
</dbReference>
<feature type="region of interest" description="Disordered" evidence="1">
    <location>
        <begin position="262"/>
        <end position="350"/>
    </location>
</feature>
<dbReference type="PANTHER" id="PTHR13696:SF52">
    <property type="entry name" value="PARA FAMILY PROTEIN CT_582"/>
    <property type="match status" value="1"/>
</dbReference>
<dbReference type="Pfam" id="PF13614">
    <property type="entry name" value="AAA_31"/>
    <property type="match status" value="1"/>
</dbReference>
<dbReference type="Gene3D" id="3.40.50.300">
    <property type="entry name" value="P-loop containing nucleotide triphosphate hydrolases"/>
    <property type="match status" value="1"/>
</dbReference>
<accession>A0A1U9NGZ3</accession>
<evidence type="ECO:0000259" key="2">
    <source>
        <dbReference type="Pfam" id="PF13614"/>
    </source>
</evidence>
<protein>
    <submittedName>
        <fullName evidence="3">Sporulation initiation inhibitor protein soj</fullName>
    </submittedName>
</protein>
<name>A0A1U9NGZ3_9BACT</name>
<dbReference type="PANTHER" id="PTHR13696">
    <property type="entry name" value="P-LOOP CONTAINING NUCLEOSIDE TRIPHOSPHATE HYDROLASE"/>
    <property type="match status" value="1"/>
</dbReference>
<dbReference type="InterPro" id="IPR025669">
    <property type="entry name" value="AAA_dom"/>
</dbReference>
<dbReference type="InterPro" id="IPR027417">
    <property type="entry name" value="P-loop_NTPase"/>
</dbReference>
<dbReference type="AlphaFoldDB" id="A0A1U9NGZ3"/>
<feature type="domain" description="AAA" evidence="2">
    <location>
        <begin position="1"/>
        <end position="176"/>
    </location>
</feature>
<dbReference type="OrthoDB" id="9815116at2"/>
<dbReference type="EMBL" id="CP019791">
    <property type="protein sequence ID" value="AQT67028.1"/>
    <property type="molecule type" value="Genomic_DNA"/>
</dbReference>
<dbReference type="RefSeq" id="WP_146658938.1">
    <property type="nucleotide sequence ID" value="NZ_CP019791.1"/>
</dbReference>
<dbReference type="SUPFAM" id="SSF52540">
    <property type="entry name" value="P-loop containing nucleoside triphosphate hydrolases"/>
    <property type="match status" value="1"/>
</dbReference>
<gene>
    <name evidence="3" type="primary">soj_1</name>
    <name evidence="3" type="ORF">STSP2_00166</name>
</gene>
<proteinExistence type="predicted"/>
<evidence type="ECO:0000256" key="1">
    <source>
        <dbReference type="SAM" id="MobiDB-lite"/>
    </source>
</evidence>
<keyword evidence="4" id="KW-1185">Reference proteome</keyword>
<organism evidence="3 4">
    <name type="scientific">Anaerohalosphaera lusitana</name>
    <dbReference type="NCBI Taxonomy" id="1936003"/>
    <lineage>
        <taxon>Bacteria</taxon>
        <taxon>Pseudomonadati</taxon>
        <taxon>Planctomycetota</taxon>
        <taxon>Phycisphaerae</taxon>
        <taxon>Sedimentisphaerales</taxon>
        <taxon>Anaerohalosphaeraceae</taxon>
        <taxon>Anaerohalosphaera</taxon>
    </lineage>
</organism>
<dbReference type="InterPro" id="IPR050678">
    <property type="entry name" value="DNA_Partitioning_ATPase"/>
</dbReference>
<feature type="compositionally biased region" description="Acidic residues" evidence="1">
    <location>
        <begin position="310"/>
        <end position="326"/>
    </location>
</feature>
<dbReference type="STRING" id="1936003.STSP2_00166"/>
<evidence type="ECO:0000313" key="4">
    <source>
        <dbReference type="Proteomes" id="UP000189674"/>
    </source>
</evidence>
<dbReference type="KEGG" id="alus:STSP2_00166"/>
<sequence>MRTIAVLNQKGGVGKTTTVANTAGALAERGYRVMVIDLDPQAHLTIHLGVDAESDGSGAYDVLCNSANIKEELLHVRENLWLLGANIDLVGAENELVSVVGREIILREALKEVSEFFDYLIIDCPPSLGLLSLNALSAVGEVFIPIQPHFLALQGFGKLMQTVTLVGSRINPSLKISAILLCMYDSRTTLSSDVKSDIEQFLENARGTDQPWADAEIVPIHIRRNIKLAEAPSFGKTIFEYEPACNGASDYQAVAEYLIGGNGDGQTQAETEVAEQSDEDDSSPEAVTEPEPRSVQEAREAAQTASEQTPDPDETAAFEYGADDMSDYERGDLDTNSDEQDLQNRRAMGE</sequence>
<dbReference type="CDD" id="cd02042">
    <property type="entry name" value="ParAB_family"/>
    <property type="match status" value="1"/>
</dbReference>
<evidence type="ECO:0000313" key="3">
    <source>
        <dbReference type="EMBL" id="AQT67028.1"/>
    </source>
</evidence>
<dbReference type="Proteomes" id="UP000189674">
    <property type="component" value="Chromosome"/>
</dbReference>
<feature type="compositionally biased region" description="Acidic residues" evidence="1">
    <location>
        <begin position="272"/>
        <end position="283"/>
    </location>
</feature>